<keyword evidence="2" id="KW-0808">Transferase</keyword>
<feature type="binding site" evidence="2">
    <location>
        <position position="42"/>
    </location>
    <ligand>
        <name>Mg(2+)</name>
        <dbReference type="ChEBI" id="CHEBI:18420"/>
        <label>1</label>
    </ligand>
</feature>
<keyword evidence="1 2" id="KW-0784">Thiamine biosynthesis</keyword>
<feature type="binding site" evidence="2">
    <location>
        <position position="299"/>
    </location>
    <ligand>
        <name>substrate</name>
    </ligand>
</feature>
<sequence length="303" mass="32344">MEQSFLAYLRGRTRDLRQVDVGIGDDAAVIRSPRSPMVVCADQIIDGVDFDRQSQNLADVGYKAMAINLSDIAAMGAVPDSAIVTLTLPQDDATIIAGDCYEGIIEAAKRFDVAIAGGDISTYDGPLAINVALLGHITEGGRPWLRSEAQEGDVVLATGQFGGSLRGRHLRPEPRIEFATAVRQLADVHAAIDVSDGFSLDLDRLCASSGYGVELDVDAIPIHPDAVAMSAKSGKSAFHHAWSDGEDFELLLSVSPEDADRLLSATLPAPITAVGKIIGRTGLWKMQSGKYIRMAPQGYQHTE</sequence>
<feature type="binding site" evidence="2">
    <location>
        <position position="146"/>
    </location>
    <ligand>
        <name>ATP</name>
        <dbReference type="ChEBI" id="CHEBI:30616"/>
    </ligand>
</feature>
<feature type="binding site" evidence="2">
    <location>
        <begin position="118"/>
        <end position="119"/>
    </location>
    <ligand>
        <name>ATP</name>
        <dbReference type="ChEBI" id="CHEBI:30616"/>
    </ligand>
</feature>
<dbReference type="Gene3D" id="3.90.650.10">
    <property type="entry name" value="PurM-like C-terminal domain"/>
    <property type="match status" value="1"/>
</dbReference>
<protein>
    <recommendedName>
        <fullName evidence="2">Thiamine-monophosphate kinase</fullName>
        <shortName evidence="2">TMP kinase</shortName>
        <shortName evidence="2">Thiamine-phosphate kinase</shortName>
        <ecNumber evidence="2">2.7.4.16</ecNumber>
    </recommendedName>
</protein>
<name>A0ABT7PII2_9BACT</name>
<comment type="similarity">
    <text evidence="2">Belongs to the thiamine-monophosphate kinase family.</text>
</comment>
<comment type="miscellaneous">
    <text evidence="2">Reaction mechanism of ThiL seems to utilize a direct, inline transfer of the gamma-phosphate of ATP to TMP rather than a phosphorylated enzyme intermediate.</text>
</comment>
<feature type="binding site" evidence="2">
    <location>
        <position position="119"/>
    </location>
    <ligand>
        <name>Mg(2+)</name>
        <dbReference type="ChEBI" id="CHEBI:18420"/>
        <label>1</label>
    </ligand>
</feature>
<keyword evidence="2" id="KW-0460">Magnesium</keyword>
<feature type="binding site" evidence="2">
    <location>
        <position position="42"/>
    </location>
    <ligand>
        <name>Mg(2+)</name>
        <dbReference type="ChEBI" id="CHEBI:18420"/>
        <label>2</label>
    </ligand>
</feature>
<evidence type="ECO:0000313" key="4">
    <source>
        <dbReference type="EMBL" id="MDM4016061.1"/>
    </source>
</evidence>
<feature type="binding site" evidence="2">
    <location>
        <position position="71"/>
    </location>
    <ligand>
        <name>Mg(2+)</name>
        <dbReference type="ChEBI" id="CHEBI:18420"/>
        <label>4</label>
    </ligand>
</feature>
<dbReference type="EMBL" id="JASZZN010000007">
    <property type="protein sequence ID" value="MDM4016061.1"/>
    <property type="molecule type" value="Genomic_DNA"/>
</dbReference>
<feature type="binding site" evidence="2">
    <location>
        <position position="193"/>
    </location>
    <ligand>
        <name>Mg(2+)</name>
        <dbReference type="ChEBI" id="CHEBI:18420"/>
        <label>3</label>
    </ligand>
</feature>
<dbReference type="InterPro" id="IPR006283">
    <property type="entry name" value="ThiL-like"/>
</dbReference>
<dbReference type="InterPro" id="IPR036676">
    <property type="entry name" value="PurM-like_C_sf"/>
</dbReference>
<dbReference type="EC" id="2.7.4.16" evidence="2"/>
<comment type="catalytic activity">
    <reaction evidence="2">
        <text>thiamine phosphate + ATP = thiamine diphosphate + ADP</text>
        <dbReference type="Rhea" id="RHEA:15913"/>
        <dbReference type="ChEBI" id="CHEBI:30616"/>
        <dbReference type="ChEBI" id="CHEBI:37575"/>
        <dbReference type="ChEBI" id="CHEBI:58937"/>
        <dbReference type="ChEBI" id="CHEBI:456216"/>
        <dbReference type="EC" id="2.7.4.16"/>
    </reaction>
</comment>
<evidence type="ECO:0000259" key="3">
    <source>
        <dbReference type="Pfam" id="PF00586"/>
    </source>
</evidence>
<dbReference type="PANTHER" id="PTHR30270">
    <property type="entry name" value="THIAMINE-MONOPHOSPHATE KINASE"/>
    <property type="match status" value="1"/>
</dbReference>
<evidence type="ECO:0000256" key="1">
    <source>
        <dbReference type="ARBA" id="ARBA00022977"/>
    </source>
</evidence>
<dbReference type="RefSeq" id="WP_149496078.1">
    <property type="nucleotide sequence ID" value="NZ_JAJMQV010000085.1"/>
</dbReference>
<comment type="pathway">
    <text evidence="2">Cofactor biosynthesis; thiamine diphosphate biosynthesis; thiamine diphosphate from thiamine phosphate: step 1/1.</text>
</comment>
<keyword evidence="2 4" id="KW-0418">Kinase</keyword>
<accession>A0ABT7PII2</accession>
<feature type="binding site" evidence="2">
    <location>
        <position position="101"/>
    </location>
    <ligand>
        <name>ATP</name>
        <dbReference type="ChEBI" id="CHEBI:30616"/>
    </ligand>
</feature>
<dbReference type="InterPro" id="IPR036921">
    <property type="entry name" value="PurM-like_N_sf"/>
</dbReference>
<evidence type="ECO:0000256" key="2">
    <source>
        <dbReference type="HAMAP-Rule" id="MF_02128"/>
    </source>
</evidence>
<feature type="domain" description="PurM-like N-terminal" evidence="3">
    <location>
        <begin position="24"/>
        <end position="136"/>
    </location>
</feature>
<dbReference type="SUPFAM" id="SSF55326">
    <property type="entry name" value="PurM N-terminal domain-like"/>
    <property type="match status" value="1"/>
</dbReference>
<evidence type="ECO:0000313" key="5">
    <source>
        <dbReference type="Proteomes" id="UP001239462"/>
    </source>
</evidence>
<feature type="binding site" evidence="2">
    <location>
        <position position="195"/>
    </location>
    <ligand>
        <name>ATP</name>
        <dbReference type="ChEBI" id="CHEBI:30616"/>
    </ligand>
</feature>
<gene>
    <name evidence="2" type="primary">thiL</name>
    <name evidence="4" type="ORF">QTN89_11505</name>
</gene>
<dbReference type="PIRSF" id="PIRSF005303">
    <property type="entry name" value="Thiam_monoph_kin"/>
    <property type="match status" value="1"/>
</dbReference>
<dbReference type="PANTHER" id="PTHR30270:SF0">
    <property type="entry name" value="THIAMINE-MONOPHOSPHATE KINASE"/>
    <property type="match status" value="1"/>
</dbReference>
<keyword evidence="2" id="KW-0067">ATP-binding</keyword>
<comment type="caution">
    <text evidence="2">Lacks conserved residue(s) required for the propagation of feature annotation.</text>
</comment>
<dbReference type="SUPFAM" id="SSF56042">
    <property type="entry name" value="PurM C-terminal domain-like"/>
    <property type="match status" value="1"/>
</dbReference>
<dbReference type="Gene3D" id="3.30.1330.10">
    <property type="entry name" value="PurM-like, N-terminal domain"/>
    <property type="match status" value="1"/>
</dbReference>
<feature type="binding site" evidence="2">
    <location>
        <position position="196"/>
    </location>
    <ligand>
        <name>Mg(2+)</name>
        <dbReference type="ChEBI" id="CHEBI:18420"/>
        <label>5</label>
    </ligand>
</feature>
<dbReference type="Proteomes" id="UP001239462">
    <property type="component" value="Unassembled WGS sequence"/>
</dbReference>
<feature type="binding site" evidence="2">
    <location>
        <position position="26"/>
    </location>
    <ligand>
        <name>Mg(2+)</name>
        <dbReference type="ChEBI" id="CHEBI:18420"/>
        <label>3</label>
    </ligand>
</feature>
<reference evidence="4 5" key="1">
    <citation type="submission" date="2023-06" db="EMBL/GenBank/DDBJ databases">
        <title>Roseiconus lacunae JC819 isolated from Gulf of Mannar region, Tamil Nadu.</title>
        <authorList>
            <person name="Pk S."/>
            <person name="Ch S."/>
            <person name="Ch V.R."/>
        </authorList>
    </citation>
    <scope>NUCLEOTIDE SEQUENCE [LARGE SCALE GENOMIC DNA]</scope>
    <source>
        <strain evidence="4 5">JC819</strain>
    </source>
</reference>
<comment type="caution">
    <text evidence="4">The sequence shown here is derived from an EMBL/GenBank/DDBJ whole genome shotgun (WGS) entry which is preliminary data.</text>
</comment>
<feature type="binding site" evidence="2">
    <location>
        <position position="71"/>
    </location>
    <ligand>
        <name>Mg(2+)</name>
        <dbReference type="ChEBI" id="CHEBI:18420"/>
        <label>2</label>
    </ligand>
</feature>
<feature type="binding site" evidence="2">
    <location>
        <position position="246"/>
    </location>
    <ligand>
        <name>substrate</name>
    </ligand>
</feature>
<feature type="binding site" evidence="2">
    <location>
        <position position="49"/>
    </location>
    <ligand>
        <name>substrate</name>
    </ligand>
</feature>
<feature type="binding site" evidence="2">
    <location>
        <position position="26"/>
    </location>
    <ligand>
        <name>Mg(2+)</name>
        <dbReference type="ChEBI" id="CHEBI:18420"/>
        <label>4</label>
    </ligand>
</feature>
<organism evidence="4 5">
    <name type="scientific">Roseiconus lacunae</name>
    <dbReference type="NCBI Taxonomy" id="2605694"/>
    <lineage>
        <taxon>Bacteria</taxon>
        <taxon>Pseudomonadati</taxon>
        <taxon>Planctomycetota</taxon>
        <taxon>Planctomycetia</taxon>
        <taxon>Pirellulales</taxon>
        <taxon>Pirellulaceae</taxon>
        <taxon>Roseiconus</taxon>
    </lineage>
</organism>
<comment type="function">
    <text evidence="2">Catalyzes the ATP-dependent phosphorylation of thiamine-monophosphate (TMP) to form thiamine-pyrophosphate (TPP), the active form of vitamin B1.</text>
</comment>
<dbReference type="CDD" id="cd02194">
    <property type="entry name" value="ThiL"/>
    <property type="match status" value="1"/>
</dbReference>
<dbReference type="Pfam" id="PF00586">
    <property type="entry name" value="AIRS"/>
    <property type="match status" value="1"/>
</dbReference>
<keyword evidence="5" id="KW-1185">Reference proteome</keyword>
<feature type="binding site" evidence="2">
    <location>
        <position position="71"/>
    </location>
    <ligand>
        <name>Mg(2+)</name>
        <dbReference type="ChEBI" id="CHEBI:18420"/>
        <label>3</label>
    </ligand>
</feature>
<dbReference type="GO" id="GO:0016301">
    <property type="term" value="F:kinase activity"/>
    <property type="evidence" value="ECO:0007669"/>
    <property type="project" value="UniProtKB-KW"/>
</dbReference>
<dbReference type="InterPro" id="IPR016188">
    <property type="entry name" value="PurM-like_N"/>
</dbReference>
<dbReference type="HAMAP" id="MF_02128">
    <property type="entry name" value="TMP_kinase"/>
    <property type="match status" value="1"/>
</dbReference>
<keyword evidence="2" id="KW-0547">Nucleotide-binding</keyword>
<keyword evidence="2" id="KW-0479">Metal-binding</keyword>
<proteinExistence type="inferred from homology"/>